<proteinExistence type="predicted"/>
<organism evidence="2 3">
    <name type="scientific">Ajellomyces capsulatus</name>
    <name type="common">Darling's disease fungus</name>
    <name type="synonym">Histoplasma capsulatum</name>
    <dbReference type="NCBI Taxonomy" id="5037"/>
    <lineage>
        <taxon>Eukaryota</taxon>
        <taxon>Fungi</taxon>
        <taxon>Dikarya</taxon>
        <taxon>Ascomycota</taxon>
        <taxon>Pezizomycotina</taxon>
        <taxon>Eurotiomycetes</taxon>
        <taxon>Eurotiomycetidae</taxon>
        <taxon>Onygenales</taxon>
        <taxon>Ajellomycetaceae</taxon>
        <taxon>Histoplasma</taxon>
    </lineage>
</organism>
<dbReference type="Proteomes" id="UP000663671">
    <property type="component" value="Chromosome 4"/>
</dbReference>
<sequence>MSNQRFKPKNASKGRNRLSKQRPLGKRPSSFRNMCRVLQIGHEMALQRLGVVQDADTDDIHAYECNASGLPSKSLISITKPPIPIIPGANTVHLHPYRSSQGGPSLPIRPLAGLDRLRAAITTPSQSKSPEPSIPHWAAGATGMRFLGKALAEGARTYLENGELFLTTNGCSNEEVATTNISPFNGIFVVTPDILPLAVKVASVQNL</sequence>
<name>A0A8A1M1Q5_AJECA</name>
<dbReference type="EMBL" id="CP069110">
    <property type="protein sequence ID" value="QSS59921.1"/>
    <property type="molecule type" value="Genomic_DNA"/>
</dbReference>
<reference evidence="2" key="1">
    <citation type="submission" date="2021-01" db="EMBL/GenBank/DDBJ databases">
        <title>Chromosome-level genome assembly of a human fungal pathogen reveals clustering of transcriptionally co-regulated genes.</title>
        <authorList>
            <person name="Voorhies M."/>
            <person name="Cohen S."/>
            <person name="Shea T.P."/>
            <person name="Petrus S."/>
            <person name="Munoz J.F."/>
            <person name="Poplawski S."/>
            <person name="Goldman W.E."/>
            <person name="Michael T."/>
            <person name="Cuomo C.A."/>
            <person name="Sil A."/>
            <person name="Beyhan S."/>
        </authorList>
    </citation>
    <scope>NUCLEOTIDE SEQUENCE</scope>
    <source>
        <strain evidence="2">WU24</strain>
    </source>
</reference>
<evidence type="ECO:0000256" key="1">
    <source>
        <dbReference type="SAM" id="MobiDB-lite"/>
    </source>
</evidence>
<protein>
    <submittedName>
        <fullName evidence="2">Uncharacterized protein</fullName>
    </submittedName>
</protein>
<dbReference type="VEuPathDB" id="FungiDB:I7I51_04717"/>
<feature type="region of interest" description="Disordered" evidence="1">
    <location>
        <begin position="1"/>
        <end position="30"/>
    </location>
</feature>
<dbReference type="AlphaFoldDB" id="A0A8A1M1Q5"/>
<feature type="compositionally biased region" description="Basic residues" evidence="1">
    <location>
        <begin position="1"/>
        <end position="25"/>
    </location>
</feature>
<evidence type="ECO:0000313" key="2">
    <source>
        <dbReference type="EMBL" id="QSS59921.1"/>
    </source>
</evidence>
<evidence type="ECO:0000313" key="3">
    <source>
        <dbReference type="Proteomes" id="UP000663671"/>
    </source>
</evidence>
<dbReference type="OrthoDB" id="498204at2759"/>
<gene>
    <name evidence="2" type="ORF">I7I51_04717</name>
</gene>
<accession>A0A8A1M1Q5</accession>